<dbReference type="Proteomes" id="UP001202328">
    <property type="component" value="Unassembled WGS sequence"/>
</dbReference>
<evidence type="ECO:0000313" key="3">
    <source>
        <dbReference type="Proteomes" id="UP001202328"/>
    </source>
</evidence>
<name>A0AAD4SUY8_9MAGN</name>
<organism evidence="2 3">
    <name type="scientific">Papaver atlanticum</name>
    <dbReference type="NCBI Taxonomy" id="357466"/>
    <lineage>
        <taxon>Eukaryota</taxon>
        <taxon>Viridiplantae</taxon>
        <taxon>Streptophyta</taxon>
        <taxon>Embryophyta</taxon>
        <taxon>Tracheophyta</taxon>
        <taxon>Spermatophyta</taxon>
        <taxon>Magnoliopsida</taxon>
        <taxon>Ranunculales</taxon>
        <taxon>Papaveraceae</taxon>
        <taxon>Papaveroideae</taxon>
        <taxon>Papaver</taxon>
    </lineage>
</organism>
<keyword evidence="3" id="KW-1185">Reference proteome</keyword>
<protein>
    <submittedName>
        <fullName evidence="2">Uncharacterized protein</fullName>
    </submittedName>
</protein>
<feature type="region of interest" description="Disordered" evidence="1">
    <location>
        <begin position="28"/>
        <end position="55"/>
    </location>
</feature>
<gene>
    <name evidence="2" type="ORF">MKW98_007939</name>
</gene>
<feature type="non-terminal residue" evidence="2">
    <location>
        <position position="1"/>
    </location>
</feature>
<feature type="compositionally biased region" description="Polar residues" evidence="1">
    <location>
        <begin position="32"/>
        <end position="47"/>
    </location>
</feature>
<sequence>SLHEEVDVLNFKAQQTATKEVDVLNFKDEQTATKGNPNSSRNRVLDSTSDKQQHI</sequence>
<comment type="caution">
    <text evidence="2">The sequence shown here is derived from an EMBL/GenBank/DDBJ whole genome shotgun (WGS) entry which is preliminary data.</text>
</comment>
<reference evidence="2" key="1">
    <citation type="submission" date="2022-04" db="EMBL/GenBank/DDBJ databases">
        <title>A functionally conserved STORR gene fusion in Papaver species that diverged 16.8 million years ago.</title>
        <authorList>
            <person name="Catania T."/>
        </authorList>
    </citation>
    <scope>NUCLEOTIDE SEQUENCE</scope>
    <source>
        <strain evidence="2">S-188037</strain>
    </source>
</reference>
<proteinExistence type="predicted"/>
<dbReference type="AlphaFoldDB" id="A0AAD4SUY8"/>
<dbReference type="EMBL" id="JAJJMB010008303">
    <property type="protein sequence ID" value="KAI3924625.1"/>
    <property type="molecule type" value="Genomic_DNA"/>
</dbReference>
<evidence type="ECO:0000256" key="1">
    <source>
        <dbReference type="SAM" id="MobiDB-lite"/>
    </source>
</evidence>
<evidence type="ECO:0000313" key="2">
    <source>
        <dbReference type="EMBL" id="KAI3924625.1"/>
    </source>
</evidence>
<accession>A0AAD4SUY8</accession>